<evidence type="ECO:0000313" key="1">
    <source>
        <dbReference type="EMBL" id="KAK4572207.1"/>
    </source>
</evidence>
<accession>A0AAN7IHC2</accession>
<dbReference type="AlphaFoldDB" id="A0AAN7IHC2"/>
<organism evidence="1 2">
    <name type="scientific">Quercus rubra</name>
    <name type="common">Northern red oak</name>
    <name type="synonym">Quercus borealis</name>
    <dbReference type="NCBI Taxonomy" id="3512"/>
    <lineage>
        <taxon>Eukaryota</taxon>
        <taxon>Viridiplantae</taxon>
        <taxon>Streptophyta</taxon>
        <taxon>Embryophyta</taxon>
        <taxon>Tracheophyta</taxon>
        <taxon>Spermatophyta</taxon>
        <taxon>Magnoliopsida</taxon>
        <taxon>eudicotyledons</taxon>
        <taxon>Gunneridae</taxon>
        <taxon>Pentapetalae</taxon>
        <taxon>rosids</taxon>
        <taxon>fabids</taxon>
        <taxon>Fagales</taxon>
        <taxon>Fagaceae</taxon>
        <taxon>Quercus</taxon>
    </lineage>
</organism>
<gene>
    <name evidence="1" type="ORF">RGQ29_030582</name>
</gene>
<comment type="caution">
    <text evidence="1">The sequence shown here is derived from an EMBL/GenBank/DDBJ whole genome shotgun (WGS) entry which is preliminary data.</text>
</comment>
<dbReference type="EMBL" id="JAXUIC010000009">
    <property type="protein sequence ID" value="KAK4572207.1"/>
    <property type="molecule type" value="Genomic_DNA"/>
</dbReference>
<sequence length="115" mass="13871">MENTKSSLENVSVMSNSSGAGDLNKPFRFCGVNFKRWRQKTLFYLTLLNVAYVLIEKKPKKKKYEQLIEEELSQREKDVKKWDKDHLYYRNYLLNCLFDDLYDYYDQAYKSAKKI</sequence>
<dbReference type="Proteomes" id="UP001324115">
    <property type="component" value="Unassembled WGS sequence"/>
</dbReference>
<reference evidence="1 2" key="1">
    <citation type="journal article" date="2023" name="G3 (Bethesda)">
        <title>A haplotype-resolved chromosome-scale genome for Quercus rubra L. provides insights into the genetics of adaptive traits for red oak species.</title>
        <authorList>
            <person name="Kapoor B."/>
            <person name="Jenkins J."/>
            <person name="Schmutz J."/>
            <person name="Zhebentyayeva T."/>
            <person name="Kuelheim C."/>
            <person name="Coggeshall M."/>
            <person name="Heim C."/>
            <person name="Lasky J.R."/>
            <person name="Leites L."/>
            <person name="Islam-Faridi N."/>
            <person name="Romero-Severson J."/>
            <person name="DeLeo V.L."/>
            <person name="Lucas S.M."/>
            <person name="Lazic D."/>
            <person name="Gailing O."/>
            <person name="Carlson J."/>
            <person name="Staton M."/>
        </authorList>
    </citation>
    <scope>NUCLEOTIDE SEQUENCE [LARGE SCALE GENOMIC DNA]</scope>
    <source>
        <strain evidence="1">Pseudo-F2</strain>
    </source>
</reference>
<protein>
    <submittedName>
        <fullName evidence="1">Uncharacterized protein</fullName>
    </submittedName>
</protein>
<name>A0AAN7IHC2_QUERU</name>
<proteinExistence type="predicted"/>
<keyword evidence="2" id="KW-1185">Reference proteome</keyword>
<evidence type="ECO:0000313" key="2">
    <source>
        <dbReference type="Proteomes" id="UP001324115"/>
    </source>
</evidence>